<evidence type="ECO:0000313" key="1">
    <source>
        <dbReference type="EMBL" id="MDP9826142.1"/>
    </source>
</evidence>
<dbReference type="RefSeq" id="WP_307240650.1">
    <property type="nucleotide sequence ID" value="NZ_JAUSQZ010000001.1"/>
</dbReference>
<dbReference type="Proteomes" id="UP001235712">
    <property type="component" value="Unassembled WGS sequence"/>
</dbReference>
<accession>A0ABT9P0V4</accession>
<organism evidence="1 2">
    <name type="scientific">Kineosporia succinea</name>
    <dbReference type="NCBI Taxonomy" id="84632"/>
    <lineage>
        <taxon>Bacteria</taxon>
        <taxon>Bacillati</taxon>
        <taxon>Actinomycetota</taxon>
        <taxon>Actinomycetes</taxon>
        <taxon>Kineosporiales</taxon>
        <taxon>Kineosporiaceae</taxon>
        <taxon>Kineosporia</taxon>
    </lineage>
</organism>
<keyword evidence="2" id="KW-1185">Reference proteome</keyword>
<name>A0ABT9P0V4_9ACTN</name>
<evidence type="ECO:0000313" key="2">
    <source>
        <dbReference type="Proteomes" id="UP001235712"/>
    </source>
</evidence>
<dbReference type="SUPFAM" id="SSF53756">
    <property type="entry name" value="UDP-Glycosyltransferase/glycogen phosphorylase"/>
    <property type="match status" value="1"/>
</dbReference>
<sequence length="426" mass="46346">MNVPAEALTSLAPRGRINRILWLHRTDRWYLGDFLRHASWLHWAREAFPQAEIDLASHPAYLPLYADGRFGQLHDSRSFRGEQAYDLVIEPGSFEPGPSPAPLRLASWDAAWSVQVGGRAVMQGRKHELNYFRAAHPGAVTGDRSTTPTSLSFGSSELEPLNKALEAVFPGEGPVVVYNPSASNAFTRETGVHKEVDNSLTPADHIGILRHLLTLLPDHHFVIGAAVKRGDAVNESVVTTVAEAVAGESVCSTVDLGATSLCDFARLLAAPRICGTVGSGTGTNTHLAALLDRHALSFERGCDEAMLNNWSGNGFQMGSFRWRNPSAHTGIHTMSWARRDLLGAARAFVVDHAHVHGHEPDPSHAARHYGDFTDEAAYLGFRHGIPGRGLEAVLNALEDPRAQATARFLVEDSNLHKLVSRPGRST</sequence>
<reference evidence="1 2" key="1">
    <citation type="submission" date="2023-07" db="EMBL/GenBank/DDBJ databases">
        <title>Sequencing the genomes of 1000 actinobacteria strains.</title>
        <authorList>
            <person name="Klenk H.-P."/>
        </authorList>
    </citation>
    <scope>NUCLEOTIDE SEQUENCE [LARGE SCALE GENOMIC DNA]</scope>
    <source>
        <strain evidence="1 2">DSM 44388</strain>
    </source>
</reference>
<protein>
    <submittedName>
        <fullName evidence="1">Uncharacterized protein</fullName>
    </submittedName>
</protein>
<dbReference type="EMBL" id="JAUSQZ010000001">
    <property type="protein sequence ID" value="MDP9826142.1"/>
    <property type="molecule type" value="Genomic_DNA"/>
</dbReference>
<comment type="caution">
    <text evidence="1">The sequence shown here is derived from an EMBL/GenBank/DDBJ whole genome shotgun (WGS) entry which is preliminary data.</text>
</comment>
<proteinExistence type="predicted"/>
<gene>
    <name evidence="1" type="ORF">J2S57_001891</name>
</gene>